<keyword evidence="10" id="KW-0406">Ion transport</keyword>
<evidence type="ECO:0000256" key="9">
    <source>
        <dbReference type="ARBA" id="ARBA00022989"/>
    </source>
</evidence>
<feature type="transmembrane region" description="Helical" evidence="13">
    <location>
        <begin position="448"/>
        <end position="472"/>
    </location>
</feature>
<keyword evidence="5" id="KW-0813">Transport</keyword>
<feature type="transmembrane region" description="Helical" evidence="13">
    <location>
        <begin position="385"/>
        <end position="405"/>
    </location>
</feature>
<comment type="function">
    <text evidence="1">Multidrug efflux pump.</text>
</comment>
<feature type="transmembrane region" description="Helical" evidence="13">
    <location>
        <begin position="129"/>
        <end position="151"/>
    </location>
</feature>
<evidence type="ECO:0000256" key="12">
    <source>
        <dbReference type="ARBA" id="ARBA00031636"/>
    </source>
</evidence>
<feature type="transmembrane region" description="Helical" evidence="13">
    <location>
        <begin position="204"/>
        <end position="223"/>
    </location>
</feature>
<dbReference type="InterPro" id="IPR048279">
    <property type="entry name" value="MdtK-like"/>
</dbReference>
<comment type="caution">
    <text evidence="14">The sequence shown here is derived from an EMBL/GenBank/DDBJ whole genome shotgun (WGS) entry which is preliminary data.</text>
</comment>
<dbReference type="Pfam" id="PF01554">
    <property type="entry name" value="MatE"/>
    <property type="match status" value="2"/>
</dbReference>
<dbReference type="EMBL" id="VUNA01000005">
    <property type="protein sequence ID" value="MST70488.1"/>
    <property type="molecule type" value="Genomic_DNA"/>
</dbReference>
<evidence type="ECO:0000256" key="1">
    <source>
        <dbReference type="ARBA" id="ARBA00003408"/>
    </source>
</evidence>
<evidence type="ECO:0000256" key="2">
    <source>
        <dbReference type="ARBA" id="ARBA00004651"/>
    </source>
</evidence>
<sequence length="489" mass="52797">MFLPGLHRICRRGCGRSPGSVIKKRIGGVFTFSKKVKEQPDLLNGSIAPKLMAFAIPLAMTSILQQLFNAADIAVIGQFAGKHAMAAVGCNSPVIALTVNLFVGVSIGANVIIANFTGQQDERRIRESVHTAMVLAIICGVFVTCVGQIIARPMISLLDTPAVIAPMAVKYLRIYFMGMIFIMLYNFEAAIFRSQGDTGTPLRCLMISGILNVILNLFFVIVLKMDVAGVALATVLSNGVSAGLLFWHLCRAKSAVRLQKGSFRLEGSILKDILRIGVPSGLQGVVFSISNLVIQSAINSLGPDVVAGSAAAFNMEVLGYYILNSFAQAAVTFVGQNYGAGNLPRCRKITRQALILDEVCAMSVAALLIIFGHRILMLFNPDPAVIHFGYIRATILLSTQALNVVNEVLSGAMRGYGISVVPAAVTFIGVCGTRILWVYTVFRHSHTWYTLMAVYPVSWLITMVVMIAAYFISIKKIRIRLGTSGDANN</sequence>
<dbReference type="GO" id="GO:0006811">
    <property type="term" value="P:monoatomic ion transport"/>
    <property type="evidence" value="ECO:0007669"/>
    <property type="project" value="UniProtKB-KW"/>
</dbReference>
<dbReference type="AlphaFoldDB" id="A0A6N7XGZ6"/>
<keyword evidence="6" id="KW-0050">Antiport</keyword>
<evidence type="ECO:0000256" key="4">
    <source>
        <dbReference type="ARBA" id="ARBA00020268"/>
    </source>
</evidence>
<comment type="subcellular location">
    <subcellularLocation>
        <location evidence="2">Cell membrane</location>
        <topology evidence="2">Multi-pass membrane protein</topology>
    </subcellularLocation>
</comment>
<evidence type="ECO:0000256" key="13">
    <source>
        <dbReference type="SAM" id="Phobius"/>
    </source>
</evidence>
<keyword evidence="9 13" id="KW-1133">Transmembrane helix</keyword>
<organism evidence="14 15">
    <name type="scientific">Mogibacterium kristiansenii</name>
    <dbReference type="NCBI Taxonomy" id="2606708"/>
    <lineage>
        <taxon>Bacteria</taxon>
        <taxon>Bacillati</taxon>
        <taxon>Bacillota</taxon>
        <taxon>Clostridia</taxon>
        <taxon>Peptostreptococcales</taxon>
        <taxon>Anaerovoracaceae</taxon>
        <taxon>Mogibacterium</taxon>
    </lineage>
</organism>
<proteinExistence type="inferred from homology"/>
<gene>
    <name evidence="14" type="ORF">FYJ65_03895</name>
</gene>
<feature type="transmembrane region" description="Helical" evidence="13">
    <location>
        <begin position="229"/>
        <end position="252"/>
    </location>
</feature>
<evidence type="ECO:0000313" key="14">
    <source>
        <dbReference type="EMBL" id="MST70488.1"/>
    </source>
</evidence>
<dbReference type="PANTHER" id="PTHR43298:SF2">
    <property type="entry name" value="FMN_FAD EXPORTER YEEO-RELATED"/>
    <property type="match status" value="1"/>
</dbReference>
<dbReference type="GO" id="GO:0042910">
    <property type="term" value="F:xenobiotic transmembrane transporter activity"/>
    <property type="evidence" value="ECO:0007669"/>
    <property type="project" value="InterPro"/>
</dbReference>
<evidence type="ECO:0000256" key="8">
    <source>
        <dbReference type="ARBA" id="ARBA00022692"/>
    </source>
</evidence>
<evidence type="ECO:0000256" key="10">
    <source>
        <dbReference type="ARBA" id="ARBA00023065"/>
    </source>
</evidence>
<evidence type="ECO:0000256" key="3">
    <source>
        <dbReference type="ARBA" id="ARBA00010199"/>
    </source>
</evidence>
<keyword evidence="11 13" id="KW-0472">Membrane</keyword>
<reference evidence="14 15" key="1">
    <citation type="submission" date="2019-08" db="EMBL/GenBank/DDBJ databases">
        <title>In-depth cultivation of the pig gut microbiome towards novel bacterial diversity and tailored functional studies.</title>
        <authorList>
            <person name="Wylensek D."/>
            <person name="Hitch T.C.A."/>
            <person name="Clavel T."/>
        </authorList>
    </citation>
    <scope>NUCLEOTIDE SEQUENCE [LARGE SCALE GENOMIC DNA]</scope>
    <source>
        <strain evidence="14 15">WCA-MUC-591-APC-4B</strain>
    </source>
</reference>
<feature type="transmembrane region" description="Helical" evidence="13">
    <location>
        <begin position="417"/>
        <end position="442"/>
    </location>
</feature>
<dbReference type="GO" id="GO:0015297">
    <property type="term" value="F:antiporter activity"/>
    <property type="evidence" value="ECO:0007669"/>
    <property type="project" value="UniProtKB-KW"/>
</dbReference>
<feature type="transmembrane region" description="Helical" evidence="13">
    <location>
        <begin position="171"/>
        <end position="192"/>
    </location>
</feature>
<keyword evidence="7" id="KW-1003">Cell membrane</keyword>
<dbReference type="PANTHER" id="PTHR43298">
    <property type="entry name" value="MULTIDRUG RESISTANCE PROTEIN NORM-RELATED"/>
    <property type="match status" value="1"/>
</dbReference>
<evidence type="ECO:0000256" key="5">
    <source>
        <dbReference type="ARBA" id="ARBA00022448"/>
    </source>
</evidence>
<evidence type="ECO:0000256" key="6">
    <source>
        <dbReference type="ARBA" id="ARBA00022449"/>
    </source>
</evidence>
<dbReference type="NCBIfam" id="TIGR00797">
    <property type="entry name" value="matE"/>
    <property type="match status" value="1"/>
</dbReference>
<accession>A0A6N7XGZ6</accession>
<evidence type="ECO:0000313" key="15">
    <source>
        <dbReference type="Proteomes" id="UP000469424"/>
    </source>
</evidence>
<keyword evidence="8 13" id="KW-0812">Transmembrane</keyword>
<feature type="transmembrane region" description="Helical" evidence="13">
    <location>
        <begin position="359"/>
        <end position="379"/>
    </location>
</feature>
<dbReference type="InterPro" id="IPR050222">
    <property type="entry name" value="MATE_MdtK"/>
</dbReference>
<dbReference type="GO" id="GO:0005886">
    <property type="term" value="C:plasma membrane"/>
    <property type="evidence" value="ECO:0007669"/>
    <property type="project" value="UniProtKB-SubCell"/>
</dbReference>
<evidence type="ECO:0000256" key="11">
    <source>
        <dbReference type="ARBA" id="ARBA00023136"/>
    </source>
</evidence>
<feature type="transmembrane region" description="Helical" evidence="13">
    <location>
        <begin position="94"/>
        <end position="117"/>
    </location>
</feature>
<comment type="similarity">
    <text evidence="3">Belongs to the multi antimicrobial extrusion (MATE) (TC 2.A.66.1) family.</text>
</comment>
<dbReference type="PIRSF" id="PIRSF006603">
    <property type="entry name" value="DinF"/>
    <property type="match status" value="1"/>
</dbReference>
<dbReference type="InterPro" id="IPR002528">
    <property type="entry name" value="MATE_fam"/>
</dbReference>
<keyword evidence="15" id="KW-1185">Reference proteome</keyword>
<name>A0A6N7XGZ6_9FIRM</name>
<protein>
    <recommendedName>
        <fullName evidence="4">Probable multidrug resistance protein NorM</fullName>
    </recommendedName>
    <alternativeName>
        <fullName evidence="12">Multidrug-efflux transporter</fullName>
    </alternativeName>
</protein>
<evidence type="ECO:0000256" key="7">
    <source>
        <dbReference type="ARBA" id="ARBA00022475"/>
    </source>
</evidence>
<dbReference type="Proteomes" id="UP000469424">
    <property type="component" value="Unassembled WGS sequence"/>
</dbReference>
<dbReference type="CDD" id="cd13138">
    <property type="entry name" value="MATE_yoeA_like"/>
    <property type="match status" value="1"/>
</dbReference>